<reference evidence="1 2" key="1">
    <citation type="submission" date="2013-11" db="EMBL/GenBank/DDBJ databases">
        <title>Single cell genomics of uncultured Tannerella BU063 (oral taxon 286).</title>
        <authorList>
            <person name="Beall C.J."/>
            <person name="Campbell A.G."/>
            <person name="Griffen A.L."/>
            <person name="Podar M."/>
            <person name="Leys E.J."/>
        </authorList>
    </citation>
    <scope>NUCLEOTIDE SEQUENCE [LARGE SCALE GENOMIC DNA]</scope>
    <source>
        <strain evidence="1">Cell 8/11</strain>
    </source>
</reference>
<comment type="caution">
    <text evidence="1">The sequence shown here is derived from an EMBL/GenBank/DDBJ whole genome shotgun (WGS) entry which is preliminary data.</text>
</comment>
<dbReference type="EMBL" id="AYYF01001094">
    <property type="protein sequence ID" value="ETK12614.1"/>
    <property type="molecule type" value="Genomic_DNA"/>
</dbReference>
<evidence type="ECO:0000313" key="2">
    <source>
        <dbReference type="Proteomes" id="UP000034980"/>
    </source>
</evidence>
<sequence>MFLFFYQEKKRRSWSFTWLSNETFFSFLEERKEAKETQALCRGRGSLAGYIHISRMPEIWLALDLQTGTKPNLAGIPDALIFFCFFSSIKRRKEDNDARKILHQKNKISYTLKISTYNSSVKIFLRFFREKFVAIQNSYTLAAA</sequence>
<gene>
    <name evidence="1" type="ORF">T235_08260</name>
</gene>
<proteinExistence type="predicted"/>
<dbReference type="PATRIC" id="fig|1411915.3.peg.765"/>
<accession>W2CZK4</accession>
<protein>
    <submittedName>
        <fullName evidence="1">Uncharacterized protein</fullName>
    </submittedName>
</protein>
<dbReference type="Proteomes" id="UP000034980">
    <property type="component" value="Unassembled WGS sequence"/>
</dbReference>
<evidence type="ECO:0000313" key="1">
    <source>
        <dbReference type="EMBL" id="ETK12614.1"/>
    </source>
</evidence>
<organism evidence="1 2">
    <name type="scientific">Tannerella sp. oral taxon BU063 isolate Cell 8/11</name>
    <dbReference type="NCBI Taxonomy" id="1411915"/>
    <lineage>
        <taxon>Bacteria</taxon>
        <taxon>Pseudomonadati</taxon>
        <taxon>Bacteroidota</taxon>
        <taxon>Bacteroidia</taxon>
        <taxon>Bacteroidales</taxon>
        <taxon>Tannerellaceae</taxon>
        <taxon>Tannerella</taxon>
    </lineage>
</organism>
<name>W2CZK4_9BACT</name>
<dbReference type="AlphaFoldDB" id="W2CZK4"/>